<evidence type="ECO:0000313" key="2">
    <source>
        <dbReference type="Proteomes" id="UP000216020"/>
    </source>
</evidence>
<dbReference type="AlphaFoldDB" id="A0A261S064"/>
<dbReference type="Gene3D" id="3.30.160.140">
    <property type="entry name" value="Shew3726-like"/>
    <property type="match status" value="1"/>
</dbReference>
<proteinExistence type="predicted"/>
<gene>
    <name evidence="1" type="ORF">CAL29_19105</name>
</gene>
<dbReference type="OrthoDB" id="8637265at2"/>
<dbReference type="SUPFAM" id="SSF160272">
    <property type="entry name" value="Shew3726-like"/>
    <property type="match status" value="1"/>
</dbReference>
<comment type="caution">
    <text evidence="1">The sequence shown here is derived from an EMBL/GenBank/DDBJ whole genome shotgun (WGS) entry which is preliminary data.</text>
</comment>
<evidence type="ECO:0000313" key="1">
    <source>
        <dbReference type="EMBL" id="OZI30170.1"/>
    </source>
</evidence>
<dbReference type="InterPro" id="IPR009962">
    <property type="entry name" value="DUF1488"/>
</dbReference>
<keyword evidence="2" id="KW-1185">Reference proteome</keyword>
<evidence type="ECO:0008006" key="3">
    <source>
        <dbReference type="Google" id="ProtNLM"/>
    </source>
</evidence>
<dbReference type="Pfam" id="PF07369">
    <property type="entry name" value="DUF1488"/>
    <property type="match status" value="1"/>
</dbReference>
<dbReference type="EMBL" id="NEVM01000005">
    <property type="protein sequence ID" value="OZI30170.1"/>
    <property type="molecule type" value="Genomic_DNA"/>
</dbReference>
<name>A0A261S064_9BORD</name>
<protein>
    <recommendedName>
        <fullName evidence="3">DUF1488 domain-containing protein</fullName>
    </recommendedName>
</protein>
<dbReference type="InterPro" id="IPR036692">
    <property type="entry name" value="Shew3726-like_sf"/>
</dbReference>
<accession>A0A261S064</accession>
<dbReference type="Proteomes" id="UP000216020">
    <property type="component" value="Unassembled WGS sequence"/>
</dbReference>
<dbReference type="RefSeq" id="WP_094854607.1">
    <property type="nucleotide sequence ID" value="NZ_NEVM01000005.1"/>
</dbReference>
<sequence>MSVNNIVINDNAVNDRSAHVIWFEAAAGERTIQAGVSWEVLRARFGAGVEEASLLDAYHGHRRTLHALAERKFRESHPLPVLLSSADFPSERAGR</sequence>
<organism evidence="1 2">
    <name type="scientific">Bordetella genomosp. 10</name>
    <dbReference type="NCBI Taxonomy" id="1416804"/>
    <lineage>
        <taxon>Bacteria</taxon>
        <taxon>Pseudomonadati</taxon>
        <taxon>Pseudomonadota</taxon>
        <taxon>Betaproteobacteria</taxon>
        <taxon>Burkholderiales</taxon>
        <taxon>Alcaligenaceae</taxon>
        <taxon>Bordetella</taxon>
    </lineage>
</organism>
<reference evidence="2" key="1">
    <citation type="submission" date="2017-05" db="EMBL/GenBank/DDBJ databases">
        <title>Complete and WGS of Bordetella genogroups.</title>
        <authorList>
            <person name="Spilker T."/>
            <person name="Lipuma J."/>
        </authorList>
    </citation>
    <scope>NUCLEOTIDE SEQUENCE [LARGE SCALE GENOMIC DNA]</scope>
    <source>
        <strain evidence="2">AU16122</strain>
    </source>
</reference>